<dbReference type="PANTHER" id="PTHR43065:SF42">
    <property type="entry name" value="TWO-COMPONENT SENSOR PPRA"/>
    <property type="match status" value="1"/>
</dbReference>
<gene>
    <name evidence="6" type="ordered locus">Fbal_1804</name>
</gene>
<dbReference type="Gene3D" id="3.30.450.20">
    <property type="entry name" value="PAS domain"/>
    <property type="match status" value="1"/>
</dbReference>
<dbReference type="InterPro" id="IPR005467">
    <property type="entry name" value="His_kinase_dom"/>
</dbReference>
<keyword evidence="4" id="KW-0732">Signal</keyword>
<dbReference type="InterPro" id="IPR001638">
    <property type="entry name" value="Solute-binding_3/MltF_N"/>
</dbReference>
<dbReference type="SUPFAM" id="SSF47384">
    <property type="entry name" value="Homodimeric domain of signal transducing histidine kinase"/>
    <property type="match status" value="1"/>
</dbReference>
<dbReference type="Pfam" id="PF02518">
    <property type="entry name" value="HATPase_c"/>
    <property type="match status" value="1"/>
</dbReference>
<dbReference type="CDD" id="cd13704">
    <property type="entry name" value="PBP2_HisK"/>
    <property type="match status" value="1"/>
</dbReference>
<feature type="chain" id="PRO_5003151542" description="histidine kinase" evidence="4">
    <location>
        <begin position="23"/>
        <end position="658"/>
    </location>
</feature>
<evidence type="ECO:0000256" key="3">
    <source>
        <dbReference type="ARBA" id="ARBA00022553"/>
    </source>
</evidence>
<dbReference type="InterPro" id="IPR001917">
    <property type="entry name" value="Aminotrans_II_pyridoxalP_BS"/>
</dbReference>
<dbReference type="InterPro" id="IPR036097">
    <property type="entry name" value="HisK_dim/P_sf"/>
</dbReference>
<proteinExistence type="predicted"/>
<dbReference type="InterPro" id="IPR003661">
    <property type="entry name" value="HisK_dim/P_dom"/>
</dbReference>
<keyword evidence="7" id="KW-1185">Reference proteome</keyword>
<dbReference type="SMART" id="SM00062">
    <property type="entry name" value="PBPb"/>
    <property type="match status" value="1"/>
</dbReference>
<dbReference type="SUPFAM" id="SSF53850">
    <property type="entry name" value="Periplasmic binding protein-like II"/>
    <property type="match status" value="1"/>
</dbReference>
<feature type="domain" description="Histidine kinase" evidence="5">
    <location>
        <begin position="422"/>
        <end position="656"/>
    </location>
</feature>
<reference evidence="6 7" key="1">
    <citation type="journal article" date="2010" name="Stand. Genomic Sci.">
        <title>Complete genome sequence of Ferrimonas balearica type strain (PAT).</title>
        <authorList>
            <person name="Nolan M."/>
            <person name="Sikorski J."/>
            <person name="Davenport K."/>
            <person name="Lucas S."/>
            <person name="Glavina Del Rio T."/>
            <person name="Tice H."/>
            <person name="Cheng J."/>
            <person name="Goodwin L."/>
            <person name="Pitluck S."/>
            <person name="Liolios K."/>
            <person name="Ivanova N."/>
            <person name="Mavromatis K."/>
            <person name="Ovchinnikova G."/>
            <person name="Pati A."/>
            <person name="Chen A."/>
            <person name="Palaniappan K."/>
            <person name="Land M."/>
            <person name="Hauser L."/>
            <person name="Chang Y."/>
            <person name="Jeffries C."/>
            <person name="Tapia R."/>
            <person name="Brettin T."/>
            <person name="Detter J."/>
            <person name="Han C."/>
            <person name="Yasawong M."/>
            <person name="Rohde M."/>
            <person name="Tindall B."/>
            <person name="Goker M."/>
            <person name="Woyke T."/>
            <person name="Bristow J."/>
            <person name="Eisen J."/>
            <person name="Markowitz V."/>
            <person name="Hugenholtz P."/>
            <person name="Kyrpides N."/>
            <person name="Klenk H."/>
            <person name="Lapidus A."/>
        </authorList>
    </citation>
    <scope>NUCLEOTIDE SEQUENCE [LARGE SCALE GENOMIC DNA]</scope>
    <source>
        <strain evidence="7">DSM 9799 / CCM 4581 / KCTC 23876 / PAT</strain>
    </source>
</reference>
<name>E1SS52_FERBD</name>
<dbReference type="HOGENOM" id="CLU_000445_114_69_6"/>
<dbReference type="Gene3D" id="1.10.287.130">
    <property type="match status" value="1"/>
</dbReference>
<dbReference type="InterPro" id="IPR036890">
    <property type="entry name" value="HATPase_C_sf"/>
</dbReference>
<evidence type="ECO:0000256" key="4">
    <source>
        <dbReference type="SAM" id="SignalP"/>
    </source>
</evidence>
<evidence type="ECO:0000313" key="6">
    <source>
        <dbReference type="EMBL" id="ADN76007.1"/>
    </source>
</evidence>
<dbReference type="SUPFAM" id="SSF55874">
    <property type="entry name" value="ATPase domain of HSP90 chaperone/DNA topoisomerase II/histidine kinase"/>
    <property type="match status" value="1"/>
</dbReference>
<evidence type="ECO:0000256" key="2">
    <source>
        <dbReference type="ARBA" id="ARBA00012438"/>
    </source>
</evidence>
<dbReference type="InterPro" id="IPR004358">
    <property type="entry name" value="Sig_transdc_His_kin-like_C"/>
</dbReference>
<dbReference type="AlphaFoldDB" id="E1SS52"/>
<dbReference type="PROSITE" id="PS00599">
    <property type="entry name" value="AA_TRANSFER_CLASS_2"/>
    <property type="match status" value="1"/>
</dbReference>
<dbReference type="KEGG" id="fbl:Fbal_1804"/>
<dbReference type="eggNOG" id="COG0834">
    <property type="taxonomic scope" value="Bacteria"/>
</dbReference>
<dbReference type="eggNOG" id="COG4191">
    <property type="taxonomic scope" value="Bacteria"/>
</dbReference>
<sequence>MIALMNRLLFLCLALLPGLALAKPIVVGVHSHTPPFEWRQNGIDTGMHVDLALRIGRRLGQDVQIRRHNFQTLLDKLERHEIDLVVAVSPVDRRRQLPQSDPIFTTFAKAYSLPSQPYITDWAQLAGMRIAVKVGSFVDVFLADKDWPFEIVPVDLYETGFRRLQAGQVDLVIAEQYVARRLQPKYDRVHSASDPLIYGSFNFISYAGNDALIAEINQQLRQMKISGEYDRLLNQWLGIGREKVDLEATQSRYTQAAYAVAIISLLGMIVTWRMSRGLKKRDSELRNELVHRRKAENGYALLSRQFQSVLDGLPHGIGLYDGQRNRLWGNDKAQAFLSVKHQLVNANGPLDLDAAIVAVLKSGAASVEHYQDDQGRHWELRCHPLLQRQVVVMGLDITEQVLLRQENDKASRLASLGELSAGVAHEINNPTGLILQQVALLADALPDLKPACDAYEQDDPFWEVAGLPPQRALSELQHCHESIHDSARRISTIVSDLKRYAQPDHEHLTQAISLNAVVETALRLTTNQHKAFQLTTELCPTLPMIQAQQQAMEQVLINLIQNACHALPTEGGQLWIRTGSVDDRPFLEVEDNGHGMSPEIRDRIIEPFFTTRRAEGGTGLGMAVCARILAEHQAQMNIDSTPGQGTRIRILFPPEKLA</sequence>
<dbReference type="OrthoDB" id="9772100at2"/>
<accession>E1SS52</accession>
<evidence type="ECO:0000259" key="5">
    <source>
        <dbReference type="PROSITE" id="PS50109"/>
    </source>
</evidence>
<dbReference type="Proteomes" id="UP000006683">
    <property type="component" value="Chromosome"/>
</dbReference>
<evidence type="ECO:0000256" key="1">
    <source>
        <dbReference type="ARBA" id="ARBA00000085"/>
    </source>
</evidence>
<organism evidence="6 7">
    <name type="scientific">Ferrimonas balearica (strain DSM 9799 / CCM 4581 / KCTC 23876 / PAT)</name>
    <dbReference type="NCBI Taxonomy" id="550540"/>
    <lineage>
        <taxon>Bacteria</taxon>
        <taxon>Pseudomonadati</taxon>
        <taxon>Pseudomonadota</taxon>
        <taxon>Gammaproteobacteria</taxon>
        <taxon>Alteromonadales</taxon>
        <taxon>Ferrimonadaceae</taxon>
        <taxon>Ferrimonas</taxon>
    </lineage>
</organism>
<dbReference type="Pfam" id="PF00497">
    <property type="entry name" value="SBP_bac_3"/>
    <property type="match status" value="1"/>
</dbReference>
<dbReference type="PRINTS" id="PR00344">
    <property type="entry name" value="BCTRLSENSOR"/>
</dbReference>
<keyword evidence="6" id="KW-0808">Transferase</keyword>
<dbReference type="GO" id="GO:0000155">
    <property type="term" value="F:phosphorelay sensor kinase activity"/>
    <property type="evidence" value="ECO:0007669"/>
    <property type="project" value="InterPro"/>
</dbReference>
<feature type="signal peptide" evidence="4">
    <location>
        <begin position="1"/>
        <end position="22"/>
    </location>
</feature>
<evidence type="ECO:0000313" key="7">
    <source>
        <dbReference type="Proteomes" id="UP000006683"/>
    </source>
</evidence>
<keyword evidence="6" id="KW-0418">Kinase</keyword>
<protein>
    <recommendedName>
        <fullName evidence="2">histidine kinase</fullName>
        <ecNumber evidence="2">2.7.13.3</ecNumber>
    </recommendedName>
</protein>
<keyword evidence="3" id="KW-0597">Phosphoprotein</keyword>
<dbReference type="STRING" id="550540.Fbal_1804"/>
<dbReference type="EMBL" id="CP002209">
    <property type="protein sequence ID" value="ADN76007.1"/>
    <property type="molecule type" value="Genomic_DNA"/>
</dbReference>
<dbReference type="CDD" id="cd00082">
    <property type="entry name" value="HisKA"/>
    <property type="match status" value="1"/>
</dbReference>
<dbReference type="SMART" id="SM00387">
    <property type="entry name" value="HATPase_c"/>
    <property type="match status" value="1"/>
</dbReference>
<dbReference type="SMART" id="SM00388">
    <property type="entry name" value="HisKA"/>
    <property type="match status" value="1"/>
</dbReference>
<dbReference type="PROSITE" id="PS50109">
    <property type="entry name" value="HIS_KIN"/>
    <property type="match status" value="1"/>
</dbReference>
<dbReference type="EC" id="2.7.13.3" evidence="2"/>
<dbReference type="PANTHER" id="PTHR43065">
    <property type="entry name" value="SENSOR HISTIDINE KINASE"/>
    <property type="match status" value="1"/>
</dbReference>
<dbReference type="Gene3D" id="3.40.190.10">
    <property type="entry name" value="Periplasmic binding protein-like II"/>
    <property type="match status" value="2"/>
</dbReference>
<dbReference type="InterPro" id="IPR003594">
    <property type="entry name" value="HATPase_dom"/>
</dbReference>
<comment type="catalytic activity">
    <reaction evidence="1">
        <text>ATP + protein L-histidine = ADP + protein N-phospho-L-histidine.</text>
        <dbReference type="EC" id="2.7.13.3"/>
    </reaction>
</comment>
<dbReference type="Gene3D" id="3.30.565.10">
    <property type="entry name" value="Histidine kinase-like ATPase, C-terminal domain"/>
    <property type="match status" value="1"/>
</dbReference>